<protein>
    <submittedName>
        <fullName evidence="1">Uncharacterized protein</fullName>
    </submittedName>
</protein>
<name>A0A0A9A139_ARUDO</name>
<organism evidence="1">
    <name type="scientific">Arundo donax</name>
    <name type="common">Giant reed</name>
    <name type="synonym">Donax arundinaceus</name>
    <dbReference type="NCBI Taxonomy" id="35708"/>
    <lineage>
        <taxon>Eukaryota</taxon>
        <taxon>Viridiplantae</taxon>
        <taxon>Streptophyta</taxon>
        <taxon>Embryophyta</taxon>
        <taxon>Tracheophyta</taxon>
        <taxon>Spermatophyta</taxon>
        <taxon>Magnoliopsida</taxon>
        <taxon>Liliopsida</taxon>
        <taxon>Poales</taxon>
        <taxon>Poaceae</taxon>
        <taxon>PACMAD clade</taxon>
        <taxon>Arundinoideae</taxon>
        <taxon>Arundineae</taxon>
        <taxon>Arundo</taxon>
    </lineage>
</organism>
<reference evidence="1" key="2">
    <citation type="journal article" date="2015" name="Data Brief">
        <title>Shoot transcriptome of the giant reed, Arundo donax.</title>
        <authorList>
            <person name="Barrero R.A."/>
            <person name="Guerrero F.D."/>
            <person name="Moolhuijzen P."/>
            <person name="Goolsby J.A."/>
            <person name="Tidwell J."/>
            <person name="Bellgard S.E."/>
            <person name="Bellgard M.I."/>
        </authorList>
    </citation>
    <scope>NUCLEOTIDE SEQUENCE</scope>
    <source>
        <tissue evidence="1">Shoot tissue taken approximately 20 cm above the soil surface</tissue>
    </source>
</reference>
<dbReference type="EMBL" id="GBRH01253084">
    <property type="protein sequence ID" value="JAD44811.1"/>
    <property type="molecule type" value="Transcribed_RNA"/>
</dbReference>
<evidence type="ECO:0000313" key="1">
    <source>
        <dbReference type="EMBL" id="JAD44811.1"/>
    </source>
</evidence>
<reference evidence="1" key="1">
    <citation type="submission" date="2014-09" db="EMBL/GenBank/DDBJ databases">
        <authorList>
            <person name="Magalhaes I.L.F."/>
            <person name="Oliveira U."/>
            <person name="Santos F.R."/>
            <person name="Vidigal T.H.D.A."/>
            <person name="Brescovit A.D."/>
            <person name="Santos A.J."/>
        </authorList>
    </citation>
    <scope>NUCLEOTIDE SEQUENCE</scope>
    <source>
        <tissue evidence="1">Shoot tissue taken approximately 20 cm above the soil surface</tissue>
    </source>
</reference>
<accession>A0A0A9A139</accession>
<dbReference type="AlphaFoldDB" id="A0A0A9A139"/>
<proteinExistence type="predicted"/>
<sequence length="25" mass="3064">MFIYSFHPHVDIYFVLKMVYATNNL</sequence>